<dbReference type="SFLD" id="SFLDS00019">
    <property type="entry name" value="Glutathione_Transferase_(cytos"/>
    <property type="match status" value="1"/>
</dbReference>
<dbReference type="Pfam" id="PF02798">
    <property type="entry name" value="GST_N"/>
    <property type="match status" value="1"/>
</dbReference>
<protein>
    <recommendedName>
        <fullName evidence="7">Glutathione S-transferase</fullName>
    </recommendedName>
</protein>
<dbReference type="InterPro" id="IPR036249">
    <property type="entry name" value="Thioredoxin-like_sf"/>
</dbReference>
<dbReference type="RefSeq" id="XP_018699022.1">
    <property type="nucleotide sequence ID" value="XM_018833143.1"/>
</dbReference>
<reference evidence="5 6" key="1">
    <citation type="submission" date="2016-04" db="EMBL/GenBank/DDBJ databases">
        <title>Draft genome of Fonsecaea erecta CBS 125763.</title>
        <authorList>
            <person name="Weiss V.A."/>
            <person name="Vicente V.A."/>
            <person name="Raittz R.T."/>
            <person name="Moreno L.F."/>
            <person name="De Souza E.M."/>
            <person name="Pedrosa F.O."/>
            <person name="Steffens M.B."/>
            <person name="Faoro H."/>
            <person name="Tadra-Sfeir M.Z."/>
            <person name="Najafzadeh M.J."/>
            <person name="Felipe M.S."/>
            <person name="Teixeira M."/>
            <person name="Sun J."/>
            <person name="Xi L."/>
            <person name="Gomes R."/>
            <person name="De Azevedo C.M."/>
            <person name="Salgado C.G."/>
            <person name="Da Silva M.B."/>
            <person name="Nascimento M.F."/>
            <person name="Queiroz-Telles F."/>
            <person name="Attili D.S."/>
            <person name="Gorbushina A."/>
        </authorList>
    </citation>
    <scope>NUCLEOTIDE SEQUENCE [LARGE SCALE GENOMIC DNA]</scope>
    <source>
        <strain evidence="5 6">CBS 125763</strain>
    </source>
</reference>
<evidence type="ECO:0000259" key="3">
    <source>
        <dbReference type="PROSITE" id="PS50404"/>
    </source>
</evidence>
<dbReference type="Gene3D" id="1.20.1050.10">
    <property type="match status" value="1"/>
</dbReference>
<evidence type="ECO:0000256" key="2">
    <source>
        <dbReference type="RuleBase" id="RU003494"/>
    </source>
</evidence>
<proteinExistence type="inferred from homology"/>
<evidence type="ECO:0000259" key="4">
    <source>
        <dbReference type="PROSITE" id="PS50405"/>
    </source>
</evidence>
<dbReference type="PROSITE" id="PS50405">
    <property type="entry name" value="GST_CTER"/>
    <property type="match status" value="1"/>
</dbReference>
<evidence type="ECO:0000313" key="6">
    <source>
        <dbReference type="Proteomes" id="UP000078343"/>
    </source>
</evidence>
<dbReference type="InterPro" id="IPR004045">
    <property type="entry name" value="Glutathione_S-Trfase_N"/>
</dbReference>
<dbReference type="InterPro" id="IPR010987">
    <property type="entry name" value="Glutathione-S-Trfase_C-like"/>
</dbReference>
<keyword evidence="6" id="KW-1185">Reference proteome</keyword>
<feature type="domain" description="GST C-terminal" evidence="4">
    <location>
        <begin position="94"/>
        <end position="239"/>
    </location>
</feature>
<name>A0A179A3C7_9EURO</name>
<dbReference type="OrthoDB" id="422574at2759"/>
<gene>
    <name evidence="5" type="ORF">AYL99_01627</name>
</gene>
<dbReference type="Gene3D" id="3.40.30.10">
    <property type="entry name" value="Glutaredoxin"/>
    <property type="match status" value="1"/>
</dbReference>
<dbReference type="PANTHER" id="PTHR44051">
    <property type="entry name" value="GLUTATHIONE S-TRANSFERASE-RELATED"/>
    <property type="match status" value="1"/>
</dbReference>
<dbReference type="Pfam" id="PF00043">
    <property type="entry name" value="GST_C"/>
    <property type="match status" value="1"/>
</dbReference>
<dbReference type="GeneID" id="30005797"/>
<accession>A0A179A3C7</accession>
<comment type="caution">
    <text evidence="5">The sequence shown here is derived from an EMBL/GenBank/DDBJ whole genome shotgun (WGS) entry which is preliminary data.</text>
</comment>
<evidence type="ECO:0008006" key="7">
    <source>
        <dbReference type="Google" id="ProtNLM"/>
    </source>
</evidence>
<dbReference type="CDD" id="cd03048">
    <property type="entry name" value="GST_N_Ure2p_like"/>
    <property type="match status" value="1"/>
</dbReference>
<dbReference type="EMBL" id="LVYI01000001">
    <property type="protein sequence ID" value="OAP65655.1"/>
    <property type="molecule type" value="Genomic_DNA"/>
</dbReference>
<evidence type="ECO:0000256" key="1">
    <source>
        <dbReference type="ARBA" id="ARBA00007409"/>
    </source>
</evidence>
<dbReference type="SUPFAM" id="SSF47616">
    <property type="entry name" value="GST C-terminal domain-like"/>
    <property type="match status" value="1"/>
</dbReference>
<dbReference type="InterPro" id="IPR036282">
    <property type="entry name" value="Glutathione-S-Trfase_C_sf"/>
</dbReference>
<dbReference type="AlphaFoldDB" id="A0A179A3C7"/>
<sequence length="239" mass="27801">MSTRTVKPLTVYGHWGAPNPYKIRILLEELDIPFEWHVIEIQDVKNETYTKICPNGRLPAIVDPNTGITLWESGAIVLYLIEEYDKEGKLSYRTAPEKYLLQQWLMFQVSGKCSSFKSILLRQGPYFGQAVWFARYHHEKLPSAIKRYLDEVERVTSVIDTHLTTTNQDYLVGDKCTYADLSFVTWYFLAAGLLKELGQEKRLDKFTKYSEWIGRLNGREVVKRLNSQVQKGRTEHGMK</sequence>
<dbReference type="STRING" id="1367422.A0A179A3C7"/>
<dbReference type="PROSITE" id="PS50404">
    <property type="entry name" value="GST_NTER"/>
    <property type="match status" value="1"/>
</dbReference>
<organism evidence="5 6">
    <name type="scientific">Fonsecaea erecta</name>
    <dbReference type="NCBI Taxonomy" id="1367422"/>
    <lineage>
        <taxon>Eukaryota</taxon>
        <taxon>Fungi</taxon>
        <taxon>Dikarya</taxon>
        <taxon>Ascomycota</taxon>
        <taxon>Pezizomycotina</taxon>
        <taxon>Eurotiomycetes</taxon>
        <taxon>Chaetothyriomycetidae</taxon>
        <taxon>Chaetothyriales</taxon>
        <taxon>Herpotrichiellaceae</taxon>
        <taxon>Fonsecaea</taxon>
    </lineage>
</organism>
<dbReference type="InterPro" id="IPR040079">
    <property type="entry name" value="Glutathione_S-Trfase"/>
</dbReference>
<dbReference type="Proteomes" id="UP000078343">
    <property type="component" value="Unassembled WGS sequence"/>
</dbReference>
<evidence type="ECO:0000313" key="5">
    <source>
        <dbReference type="EMBL" id="OAP65655.1"/>
    </source>
</evidence>
<dbReference type="PANTHER" id="PTHR44051:SF3">
    <property type="entry name" value="TRANSCRIPTIONAL REGULATOR URE2"/>
    <property type="match status" value="1"/>
</dbReference>
<dbReference type="SFLD" id="SFLDG00358">
    <property type="entry name" value="Main_(cytGST)"/>
    <property type="match status" value="1"/>
</dbReference>
<dbReference type="SUPFAM" id="SSF52833">
    <property type="entry name" value="Thioredoxin-like"/>
    <property type="match status" value="1"/>
</dbReference>
<comment type="similarity">
    <text evidence="1 2">Belongs to the GST superfamily.</text>
</comment>
<dbReference type="InterPro" id="IPR004046">
    <property type="entry name" value="GST_C"/>
</dbReference>
<feature type="domain" description="GST N-terminal" evidence="3">
    <location>
        <begin position="7"/>
        <end position="88"/>
    </location>
</feature>